<dbReference type="RefSeq" id="WP_268059017.1">
    <property type="nucleotide sequence ID" value="NZ_JAPOHA010000013.1"/>
</dbReference>
<evidence type="ECO:0000313" key="2">
    <source>
        <dbReference type="Proteomes" id="UP001082703"/>
    </source>
</evidence>
<sequence length="56" mass="6341">MQSKEENQKLLQNLLGQLSPEDKKKLDSILSDKTQVEKILGTPQAQELMKKFKGGK</sequence>
<proteinExistence type="predicted"/>
<reference evidence="1 2" key="1">
    <citation type="submission" date="2022-11" db="EMBL/GenBank/DDBJ databases">
        <authorList>
            <person name="Caiyu Z."/>
        </authorList>
    </citation>
    <scope>NUCLEOTIDE SEQUENCE [LARGE SCALE GENOMIC DNA]</scope>
    <source>
        <strain evidence="1 2">YR-4</strain>
    </source>
</reference>
<name>A0ABT4BVP2_9FIRM</name>
<accession>A0ABT4BVP2</accession>
<gene>
    <name evidence="1" type="ORF">OUY18_11910</name>
</gene>
<evidence type="ECO:0000313" key="1">
    <source>
        <dbReference type="EMBL" id="MCY1714957.1"/>
    </source>
</evidence>
<evidence type="ECO:0008006" key="3">
    <source>
        <dbReference type="Google" id="ProtNLM"/>
    </source>
</evidence>
<comment type="caution">
    <text evidence="1">The sequence shown here is derived from an EMBL/GenBank/DDBJ whole genome shotgun (WGS) entry which is preliminary data.</text>
</comment>
<dbReference type="EMBL" id="JAPOHA010000013">
    <property type="protein sequence ID" value="MCY1714957.1"/>
    <property type="molecule type" value="Genomic_DNA"/>
</dbReference>
<protein>
    <recommendedName>
        <fullName evidence="3">MgtE intracellular N domain protein</fullName>
    </recommendedName>
</protein>
<keyword evidence="2" id="KW-1185">Reference proteome</keyword>
<organism evidence="1 2">
    <name type="scientific">Caproiciproducens galactitolivorans</name>
    <dbReference type="NCBI Taxonomy" id="642589"/>
    <lineage>
        <taxon>Bacteria</taxon>
        <taxon>Bacillati</taxon>
        <taxon>Bacillota</taxon>
        <taxon>Clostridia</taxon>
        <taxon>Eubacteriales</taxon>
        <taxon>Acutalibacteraceae</taxon>
        <taxon>Caproiciproducens</taxon>
    </lineage>
</organism>
<dbReference type="Proteomes" id="UP001082703">
    <property type="component" value="Unassembled WGS sequence"/>
</dbReference>